<organism evidence="5 6">
    <name type="scientific">Pseudonocardia bannensis</name>
    <dbReference type="NCBI Taxonomy" id="630973"/>
    <lineage>
        <taxon>Bacteria</taxon>
        <taxon>Bacillati</taxon>
        <taxon>Actinomycetota</taxon>
        <taxon>Actinomycetes</taxon>
        <taxon>Pseudonocardiales</taxon>
        <taxon>Pseudonocardiaceae</taxon>
        <taxon>Pseudonocardia</taxon>
    </lineage>
</organism>
<dbReference type="InterPro" id="IPR036661">
    <property type="entry name" value="Luciferase-like_sf"/>
</dbReference>
<name>A0A848DKV2_9PSEU</name>
<keyword evidence="2" id="KW-0503">Monooxygenase</keyword>
<proteinExistence type="predicted"/>
<evidence type="ECO:0000313" key="5">
    <source>
        <dbReference type="EMBL" id="NMH93357.1"/>
    </source>
</evidence>
<reference evidence="5 6" key="1">
    <citation type="submission" date="2020-04" db="EMBL/GenBank/DDBJ databases">
        <authorList>
            <person name="Klaysubun C."/>
            <person name="Duangmal K."/>
            <person name="Lipun K."/>
        </authorList>
    </citation>
    <scope>NUCLEOTIDE SEQUENCE [LARGE SCALE GENOMIC DNA]</scope>
    <source>
        <strain evidence="5 6">DSM 45300</strain>
    </source>
</reference>
<dbReference type="Gene3D" id="3.20.20.30">
    <property type="entry name" value="Luciferase-like domain"/>
    <property type="match status" value="1"/>
</dbReference>
<feature type="domain" description="Luciferase-like" evidence="4">
    <location>
        <begin position="1"/>
        <end position="295"/>
    </location>
</feature>
<dbReference type="Proteomes" id="UP000586918">
    <property type="component" value="Unassembled WGS sequence"/>
</dbReference>
<keyword evidence="1" id="KW-0560">Oxidoreductase</keyword>
<dbReference type="InterPro" id="IPR050766">
    <property type="entry name" value="Bact_Lucif_Oxidored"/>
</dbReference>
<dbReference type="SUPFAM" id="SSF51679">
    <property type="entry name" value="Bacterial luciferase-like"/>
    <property type="match status" value="1"/>
</dbReference>
<dbReference type="InterPro" id="IPR011251">
    <property type="entry name" value="Luciferase-like_dom"/>
</dbReference>
<sequence>MRIGAFLLAPGFPGQDHTTVLDTTVAAAVEAERAGFDDVWVAEHHFMSYGLCPSAVTLAGYLLGATRRIAVGTAVSVLSTQHPVALAEQALLLDQVSGGRFRLGVGRGGPWVDLEVFGTGLDRQQDGFAESLDLLLAALTGPTVAAGSERFRFREVAVTPAPRTRPHPPVVLAVTSAAGRDLAAARGLPMLLGMHADDVEKARFCAEYRAAGGPVPDAAHLSTHLAYVADTRAEAQATIRATLPRWLRPGLAGYVRADGAPRTPRDAGEYTDLLCRLHAVGSPDDAVAVLARTAECTGARELLLMVEGAGDRDRTCENIARLGAEVLPRLRARVSPGARRPSAEPAGVSRAGPAAGPLGEHVAARAARRP</sequence>
<feature type="region of interest" description="Disordered" evidence="3">
    <location>
        <begin position="334"/>
        <end position="370"/>
    </location>
</feature>
<evidence type="ECO:0000256" key="1">
    <source>
        <dbReference type="ARBA" id="ARBA00023002"/>
    </source>
</evidence>
<dbReference type="PANTHER" id="PTHR30137">
    <property type="entry name" value="LUCIFERASE-LIKE MONOOXYGENASE"/>
    <property type="match status" value="1"/>
</dbReference>
<dbReference type="EMBL" id="JAAXKZ010000065">
    <property type="protein sequence ID" value="NMH93357.1"/>
    <property type="molecule type" value="Genomic_DNA"/>
</dbReference>
<keyword evidence="6" id="KW-1185">Reference proteome</keyword>
<protein>
    <submittedName>
        <fullName evidence="5">LLM class flavin-dependent oxidoreductase</fullName>
    </submittedName>
</protein>
<gene>
    <name evidence="5" type="ORF">HF519_17610</name>
</gene>
<accession>A0A848DKV2</accession>
<evidence type="ECO:0000259" key="4">
    <source>
        <dbReference type="Pfam" id="PF00296"/>
    </source>
</evidence>
<dbReference type="GO" id="GO:0005829">
    <property type="term" value="C:cytosol"/>
    <property type="evidence" value="ECO:0007669"/>
    <property type="project" value="TreeGrafter"/>
</dbReference>
<dbReference type="GO" id="GO:0004497">
    <property type="term" value="F:monooxygenase activity"/>
    <property type="evidence" value="ECO:0007669"/>
    <property type="project" value="UniProtKB-KW"/>
</dbReference>
<dbReference type="PANTHER" id="PTHR30137:SF8">
    <property type="entry name" value="BLR5498 PROTEIN"/>
    <property type="match status" value="1"/>
</dbReference>
<dbReference type="AlphaFoldDB" id="A0A848DKV2"/>
<comment type="caution">
    <text evidence="5">The sequence shown here is derived from an EMBL/GenBank/DDBJ whole genome shotgun (WGS) entry which is preliminary data.</text>
</comment>
<dbReference type="Pfam" id="PF00296">
    <property type="entry name" value="Bac_luciferase"/>
    <property type="match status" value="1"/>
</dbReference>
<evidence type="ECO:0000256" key="3">
    <source>
        <dbReference type="SAM" id="MobiDB-lite"/>
    </source>
</evidence>
<evidence type="ECO:0000313" key="6">
    <source>
        <dbReference type="Proteomes" id="UP000586918"/>
    </source>
</evidence>
<evidence type="ECO:0000256" key="2">
    <source>
        <dbReference type="ARBA" id="ARBA00023033"/>
    </source>
</evidence>
<dbReference type="GO" id="GO:0016705">
    <property type="term" value="F:oxidoreductase activity, acting on paired donors, with incorporation or reduction of molecular oxygen"/>
    <property type="evidence" value="ECO:0007669"/>
    <property type="project" value="InterPro"/>
</dbReference>